<evidence type="ECO:0000259" key="9">
    <source>
        <dbReference type="Pfam" id="PF06144"/>
    </source>
</evidence>
<keyword evidence="6" id="KW-0239">DNA-directed DNA polymerase</keyword>
<dbReference type="InterPro" id="IPR005790">
    <property type="entry name" value="DNA_polIII_delta"/>
</dbReference>
<gene>
    <name evidence="10" type="primary">holA</name>
    <name evidence="10" type="ORF">H8717_02385</name>
</gene>
<dbReference type="EMBL" id="JACRTB010000003">
    <property type="protein sequence ID" value="MBC8575261.1"/>
    <property type="molecule type" value="Genomic_DNA"/>
</dbReference>
<evidence type="ECO:0000256" key="7">
    <source>
        <dbReference type="ARBA" id="ARBA00034754"/>
    </source>
</evidence>
<keyword evidence="11" id="KW-1185">Reference proteome</keyword>
<dbReference type="Pfam" id="PF06144">
    <property type="entry name" value="DNA_pol3_delta"/>
    <property type="match status" value="1"/>
</dbReference>
<dbReference type="InterPro" id="IPR008921">
    <property type="entry name" value="DNA_pol3_clamp-load_cplx_C"/>
</dbReference>
<evidence type="ECO:0000256" key="8">
    <source>
        <dbReference type="ARBA" id="ARBA00049244"/>
    </source>
</evidence>
<keyword evidence="4 10" id="KW-0548">Nucleotidyltransferase</keyword>
<dbReference type="Proteomes" id="UP000658131">
    <property type="component" value="Unassembled WGS sequence"/>
</dbReference>
<dbReference type="SUPFAM" id="SSF52540">
    <property type="entry name" value="P-loop containing nucleoside triphosphate hydrolases"/>
    <property type="match status" value="1"/>
</dbReference>
<evidence type="ECO:0000313" key="10">
    <source>
        <dbReference type="EMBL" id="MBC8575261.1"/>
    </source>
</evidence>
<name>A0ABR7NFT0_9FIRM</name>
<protein>
    <recommendedName>
        <fullName evidence="2">DNA polymerase III subunit delta</fullName>
        <ecNumber evidence="1">2.7.7.7</ecNumber>
    </recommendedName>
</protein>
<sequence>MILQNEEAVKKELSLREARGVYLLFGDEPALLSLYRKKLISRLCTDGADPDRFDGKRLDLPALADAVSLLSMFGGRRVTEVADLAPEQLSEPDCKSLCALLGEIPPDSTLLLVCEAGSLDLKKGKNAKRLHAAADAAGAVMTLNRRTPAELRATLRNRCQKKGCELSPDEANLLIERCGDDLSALLNECDKLCAYAQGRPITAAMIRTLCTGTISADLYAVAKLMLRRRPQPVLDEIDALLRSRQPAALILANLGGAFSDLARGCAARSAGKSGADLAADFSYRFAWKASNALRDSSGLDAKRVQRVCEILCEAETTLKSASCDERVLLETAVVRSMLALRGEPC</sequence>
<dbReference type="InterPro" id="IPR027417">
    <property type="entry name" value="P-loop_NTPase"/>
</dbReference>
<evidence type="ECO:0000256" key="1">
    <source>
        <dbReference type="ARBA" id="ARBA00012417"/>
    </source>
</evidence>
<dbReference type="Gene3D" id="1.20.272.10">
    <property type="match status" value="1"/>
</dbReference>
<dbReference type="SUPFAM" id="SSF48019">
    <property type="entry name" value="post-AAA+ oligomerization domain-like"/>
    <property type="match status" value="1"/>
</dbReference>
<keyword evidence="5" id="KW-0235">DNA replication</keyword>
<accession>A0ABR7NFT0</accession>
<dbReference type="PANTHER" id="PTHR34388:SF1">
    <property type="entry name" value="DNA POLYMERASE III SUBUNIT DELTA"/>
    <property type="match status" value="1"/>
</dbReference>
<dbReference type="EC" id="2.7.7.7" evidence="1"/>
<evidence type="ECO:0000256" key="3">
    <source>
        <dbReference type="ARBA" id="ARBA00022679"/>
    </source>
</evidence>
<dbReference type="RefSeq" id="WP_262398908.1">
    <property type="nucleotide sequence ID" value="NZ_JACRTB010000003.1"/>
</dbReference>
<dbReference type="InterPro" id="IPR010372">
    <property type="entry name" value="DNA_pol3_delta_N"/>
</dbReference>
<comment type="caution">
    <text evidence="10">The sequence shown here is derived from an EMBL/GenBank/DDBJ whole genome shotgun (WGS) entry which is preliminary data.</text>
</comment>
<feature type="domain" description="DNA polymerase III delta N-terminal" evidence="9">
    <location>
        <begin position="22"/>
        <end position="128"/>
    </location>
</feature>
<comment type="catalytic activity">
    <reaction evidence="8">
        <text>DNA(n) + a 2'-deoxyribonucleoside 5'-triphosphate = DNA(n+1) + diphosphate</text>
        <dbReference type="Rhea" id="RHEA:22508"/>
        <dbReference type="Rhea" id="RHEA-COMP:17339"/>
        <dbReference type="Rhea" id="RHEA-COMP:17340"/>
        <dbReference type="ChEBI" id="CHEBI:33019"/>
        <dbReference type="ChEBI" id="CHEBI:61560"/>
        <dbReference type="ChEBI" id="CHEBI:173112"/>
        <dbReference type="EC" id="2.7.7.7"/>
    </reaction>
</comment>
<evidence type="ECO:0000256" key="2">
    <source>
        <dbReference type="ARBA" id="ARBA00017703"/>
    </source>
</evidence>
<dbReference type="GO" id="GO:0003887">
    <property type="term" value="F:DNA-directed DNA polymerase activity"/>
    <property type="evidence" value="ECO:0007669"/>
    <property type="project" value="UniProtKB-EC"/>
</dbReference>
<reference evidence="10 11" key="1">
    <citation type="submission" date="2020-08" db="EMBL/GenBank/DDBJ databases">
        <title>Genome public.</title>
        <authorList>
            <person name="Liu C."/>
            <person name="Sun Q."/>
        </authorList>
    </citation>
    <scope>NUCLEOTIDE SEQUENCE [LARGE SCALE GENOMIC DNA]</scope>
    <source>
        <strain evidence="10 11">BX1</strain>
    </source>
</reference>
<comment type="similarity">
    <text evidence="7">Belongs to the DNA polymerase HolA subunit family.</text>
</comment>
<organism evidence="10 11">
    <name type="scientific">Yanshouia hominis</name>
    <dbReference type="NCBI Taxonomy" id="2763673"/>
    <lineage>
        <taxon>Bacteria</taxon>
        <taxon>Bacillati</taxon>
        <taxon>Bacillota</taxon>
        <taxon>Clostridia</taxon>
        <taxon>Eubacteriales</taxon>
        <taxon>Oscillospiraceae</taxon>
        <taxon>Yanshouia</taxon>
    </lineage>
</organism>
<evidence type="ECO:0000256" key="6">
    <source>
        <dbReference type="ARBA" id="ARBA00022932"/>
    </source>
</evidence>
<dbReference type="Gene3D" id="1.10.8.60">
    <property type="match status" value="1"/>
</dbReference>
<dbReference type="NCBIfam" id="TIGR01128">
    <property type="entry name" value="holA"/>
    <property type="match status" value="1"/>
</dbReference>
<keyword evidence="3 10" id="KW-0808">Transferase</keyword>
<dbReference type="PANTHER" id="PTHR34388">
    <property type="entry name" value="DNA POLYMERASE III SUBUNIT DELTA"/>
    <property type="match status" value="1"/>
</dbReference>
<evidence type="ECO:0000313" key="11">
    <source>
        <dbReference type="Proteomes" id="UP000658131"/>
    </source>
</evidence>
<evidence type="ECO:0000256" key="4">
    <source>
        <dbReference type="ARBA" id="ARBA00022695"/>
    </source>
</evidence>
<proteinExistence type="inferred from homology"/>
<evidence type="ECO:0000256" key="5">
    <source>
        <dbReference type="ARBA" id="ARBA00022705"/>
    </source>
</evidence>
<dbReference type="Gene3D" id="3.40.50.300">
    <property type="entry name" value="P-loop containing nucleotide triphosphate hydrolases"/>
    <property type="match status" value="1"/>
</dbReference>